<comment type="caution">
    <text evidence="1">The sequence shown here is derived from an EMBL/GenBank/DDBJ whole genome shotgun (WGS) entry which is preliminary data.</text>
</comment>
<accession>A0A8H5M6A7</accession>
<gene>
    <name evidence="1" type="ORF">D9757_007295</name>
</gene>
<sequence>MLSLARRAPDYLATIPEQDMLDNPQYCLYPIWEQAEPLDSSMNIDIPQQVDQTLYTDATSESAVDYPANPAILAKAFGWEEPEVIPWNSSNSSVKYPSHLFPVKITPEVFGWREQELNMDPEAGFIRPYAEPIYSKRAIQQVPIRFYVAFVSSDNSKLLTQLEMITHTKSLAFTKADCRRVYSEDLFDYDPIPDSNETSEQCRSFITDPFLEIPTELTQILLFIPALSELYPFGALYNYHEEMLVFRGRFLISLDETYRGNIEQWNCMPYEAKQWISQFPDRRGSDESYLTRYTLTRLPLSSPESVSLEDHPNQDVFISSVWGTGSVGSLSCSDGTATQDSQRTSCTVTTVEIPVIMV</sequence>
<dbReference type="OrthoDB" id="10553520at2759"/>
<dbReference type="AlphaFoldDB" id="A0A8H5M6A7"/>
<dbReference type="Proteomes" id="UP000518752">
    <property type="component" value="Unassembled WGS sequence"/>
</dbReference>
<keyword evidence="2" id="KW-1185">Reference proteome</keyword>
<organism evidence="1 2">
    <name type="scientific">Collybiopsis confluens</name>
    <dbReference type="NCBI Taxonomy" id="2823264"/>
    <lineage>
        <taxon>Eukaryota</taxon>
        <taxon>Fungi</taxon>
        <taxon>Dikarya</taxon>
        <taxon>Basidiomycota</taxon>
        <taxon>Agaricomycotina</taxon>
        <taxon>Agaricomycetes</taxon>
        <taxon>Agaricomycetidae</taxon>
        <taxon>Agaricales</taxon>
        <taxon>Marasmiineae</taxon>
        <taxon>Omphalotaceae</taxon>
        <taxon>Collybiopsis</taxon>
    </lineage>
</organism>
<evidence type="ECO:0000313" key="2">
    <source>
        <dbReference type="Proteomes" id="UP000518752"/>
    </source>
</evidence>
<protein>
    <submittedName>
        <fullName evidence="1">Uncharacterized protein</fullName>
    </submittedName>
</protein>
<name>A0A8H5M6A7_9AGAR</name>
<dbReference type="EMBL" id="JAACJN010000050">
    <property type="protein sequence ID" value="KAF5382850.1"/>
    <property type="molecule type" value="Genomic_DNA"/>
</dbReference>
<reference evidence="1 2" key="1">
    <citation type="journal article" date="2020" name="ISME J.">
        <title>Uncovering the hidden diversity of litter-decomposition mechanisms in mushroom-forming fungi.</title>
        <authorList>
            <person name="Floudas D."/>
            <person name="Bentzer J."/>
            <person name="Ahren D."/>
            <person name="Johansson T."/>
            <person name="Persson P."/>
            <person name="Tunlid A."/>
        </authorList>
    </citation>
    <scope>NUCLEOTIDE SEQUENCE [LARGE SCALE GENOMIC DNA]</scope>
    <source>
        <strain evidence="1 2">CBS 406.79</strain>
    </source>
</reference>
<evidence type="ECO:0000313" key="1">
    <source>
        <dbReference type="EMBL" id="KAF5382850.1"/>
    </source>
</evidence>
<proteinExistence type="predicted"/>